<evidence type="ECO:0000313" key="2">
    <source>
        <dbReference type="Proteomes" id="UP000216998"/>
    </source>
</evidence>
<gene>
    <name evidence="1" type="ORF">CHU95_21780</name>
</gene>
<dbReference type="Pfam" id="PF13489">
    <property type="entry name" value="Methyltransf_23"/>
    <property type="match status" value="1"/>
</dbReference>
<name>A0A255YTJ8_9PROT</name>
<dbReference type="EMBL" id="NOXU01000032">
    <property type="protein sequence ID" value="OYQ31760.1"/>
    <property type="molecule type" value="Genomic_DNA"/>
</dbReference>
<evidence type="ECO:0000313" key="1">
    <source>
        <dbReference type="EMBL" id="OYQ31760.1"/>
    </source>
</evidence>
<keyword evidence="2" id="KW-1185">Reference proteome</keyword>
<dbReference type="InterPro" id="IPR029063">
    <property type="entry name" value="SAM-dependent_MTases_sf"/>
</dbReference>
<dbReference type="PANTHER" id="PTHR43861">
    <property type="entry name" value="TRANS-ACONITATE 2-METHYLTRANSFERASE-RELATED"/>
    <property type="match status" value="1"/>
</dbReference>
<dbReference type="CDD" id="cd02440">
    <property type="entry name" value="AdoMet_MTases"/>
    <property type="match status" value="1"/>
</dbReference>
<dbReference type="Gene3D" id="3.40.50.150">
    <property type="entry name" value="Vaccinia Virus protein VP39"/>
    <property type="match status" value="1"/>
</dbReference>
<comment type="caution">
    <text evidence="1">The sequence shown here is derived from an EMBL/GenBank/DDBJ whole genome shotgun (WGS) entry which is preliminary data.</text>
</comment>
<accession>A0A255YTJ8</accession>
<dbReference type="SUPFAM" id="SSF53335">
    <property type="entry name" value="S-adenosyl-L-methionine-dependent methyltransferases"/>
    <property type="match status" value="1"/>
</dbReference>
<sequence>MLKAFLMIFDDPWPENELETLGACPVCQSSDRTVLLDGLHDMAFRVAPGRWTMWRCGGCKAAYLDPRPAAAFIVKAYERYYTHGESEAFRLDPPGRLDTRTRIITGIRNSWLNRRYGAKLPWALPFGWLLAGLFAGRQRRVEQVIRHLPPTKGQKRILLDAGCGSGDFLRMAGQLGYQAMGLDFDAEAVARGKAAGLDIRQGSLPGTGLAPGSVDYITVSHVLEHLHDPVGTLKELYGLLKPGGCLWITQPNLSALGLREFGVAWRGLEPPRHLTLFEPAGLITLLTGLGFERVSLYDAVPQAEFYYRQSRAQQLGQDPYQPGPTPGWSPEWDAKVAAADAAAAQDSRLSEALTISAWKPA</sequence>
<protein>
    <recommendedName>
        <fullName evidence="3">Methyltransferase type 11 domain-containing protein</fullName>
    </recommendedName>
</protein>
<organism evidence="1 2">
    <name type="scientific">Niveispirillum lacus</name>
    <dbReference type="NCBI Taxonomy" id="1981099"/>
    <lineage>
        <taxon>Bacteria</taxon>
        <taxon>Pseudomonadati</taxon>
        <taxon>Pseudomonadota</taxon>
        <taxon>Alphaproteobacteria</taxon>
        <taxon>Rhodospirillales</taxon>
        <taxon>Azospirillaceae</taxon>
        <taxon>Niveispirillum</taxon>
    </lineage>
</organism>
<evidence type="ECO:0008006" key="3">
    <source>
        <dbReference type="Google" id="ProtNLM"/>
    </source>
</evidence>
<proteinExistence type="predicted"/>
<dbReference type="Proteomes" id="UP000216998">
    <property type="component" value="Unassembled WGS sequence"/>
</dbReference>
<reference evidence="1 2" key="1">
    <citation type="submission" date="2017-07" db="EMBL/GenBank/DDBJ databases">
        <title>Niveispirillum cyanobacteriorum sp. nov., isolated from cyanobacterial aggregates in a eutrophic lake.</title>
        <authorList>
            <person name="Cai H."/>
        </authorList>
    </citation>
    <scope>NUCLEOTIDE SEQUENCE [LARGE SCALE GENOMIC DNA]</scope>
    <source>
        <strain evidence="2">TH1-14</strain>
    </source>
</reference>
<dbReference type="OrthoDB" id="7171187at2"/>
<dbReference type="AlphaFoldDB" id="A0A255YTJ8"/>